<dbReference type="SUPFAM" id="SSF57667">
    <property type="entry name" value="beta-beta-alpha zinc fingers"/>
    <property type="match status" value="9"/>
</dbReference>
<dbReference type="GO" id="GO:0000978">
    <property type="term" value="F:RNA polymerase II cis-regulatory region sequence-specific DNA binding"/>
    <property type="evidence" value="ECO:0007669"/>
    <property type="project" value="TreeGrafter"/>
</dbReference>
<sequence length="835" mass="94690">MEEETGIPEEVVSRGKEFFVQRMDEIMDSTEASSLKVISVFEEALLMIFQDLRKWQARGVEAQIQSLKEVTVLPGGNSPVPPRGNAKVDGSSCVVSVSRQSTSEFKFSLAKLSEILQGGSGSCEPDVSSIVVEDSPELELIVTPKQVKGEKRDKKHVCSNCNRAFDWKMQLEAHLCKAKQEKLPCKSCGLLFPPQKLLKHERKHDFVCPHCNRTLSSSTSLQYHMKKKHNSSSDKSTSNGNSTTSATTGRRLGIPCSLCPKILYDSTRLKTHQLIAHEGASLYVCSFCGRNCSSRSYLRKHEDIHRGIKRLVCGYNKCDAAFYAMVDMKRHRTRVHGLDEGIRRYNCPHCTKSYFAKRPLEDHINTHTGGKPHGCPTCGEGFGHVLALYRHRKTTHGWMADSVVSFSSPEFVQRGRERFAENLSQLLSSTVESEVAGALSLSILNLFDESLSTILEDVQKWQDQTSFVKLEIEPEVELESLRDIVVTKRDPSSLPMELSREGLYEEREAKTRWRPRAKTRVPMAKRKPRVATTQRKFICKKCSEEFTHQSHLLNHVCTTEEQEAVAPCKTCGLLFPSRELWRHEKKHDFVCKVCGKLLCSQFSLKEHEDRMHGDGGNDRVVCDTCGESVRRMNLRTHVNQKHDAKASYKCSLCNKVFSNKYETKKHERFAHKGISPHVCTFCGRKCSTASHLRKHENNHQGIKPIACDECGERFALNRDLQRHKSRVHGLEMVRRHQCPQCPKAYIDKKNFKDHMNMHMGLKPYACPSCDSSFAYSGALYTHRKLKHKYGGKQSETIFSLQPPGDAAEEGVVTMLEKLDFSCICCEEAGFPLHLF</sequence>
<evidence type="ECO:0000256" key="3">
    <source>
        <dbReference type="ARBA" id="ARBA00022737"/>
    </source>
</evidence>
<keyword evidence="6" id="KW-0539">Nucleus</keyword>
<protein>
    <submittedName>
        <fullName evidence="8">Uncharacterized protein</fullName>
    </submittedName>
</protein>
<dbReference type="Gene3D" id="3.30.160.60">
    <property type="entry name" value="Classic Zinc Finger"/>
    <property type="match status" value="9"/>
</dbReference>
<keyword evidence="2" id="KW-0479">Metal-binding</keyword>
<dbReference type="InterPro" id="IPR013087">
    <property type="entry name" value="Znf_C2H2_type"/>
</dbReference>
<evidence type="ECO:0000256" key="7">
    <source>
        <dbReference type="SAM" id="MobiDB-lite"/>
    </source>
</evidence>
<dbReference type="PROSITE" id="PS50157">
    <property type="entry name" value="ZINC_FINGER_C2H2_2"/>
    <property type="match status" value="11"/>
</dbReference>
<evidence type="ECO:0000256" key="2">
    <source>
        <dbReference type="ARBA" id="ARBA00022723"/>
    </source>
</evidence>
<dbReference type="OrthoDB" id="6330646at2759"/>
<dbReference type="GO" id="GO:0008270">
    <property type="term" value="F:zinc ion binding"/>
    <property type="evidence" value="ECO:0007669"/>
    <property type="project" value="UniProtKB-KW"/>
</dbReference>
<dbReference type="GO" id="GO:0005634">
    <property type="term" value="C:nucleus"/>
    <property type="evidence" value="ECO:0007669"/>
    <property type="project" value="UniProtKB-SubCell"/>
</dbReference>
<dbReference type="Pfam" id="PF13894">
    <property type="entry name" value="zf-C2H2_4"/>
    <property type="match status" value="1"/>
</dbReference>
<proteinExistence type="predicted"/>
<accession>A0A7R8W7C9</accession>
<name>A0A7R8W7C9_9CRUS</name>
<keyword evidence="4" id="KW-0863">Zinc-finger</keyword>
<evidence type="ECO:0000256" key="5">
    <source>
        <dbReference type="ARBA" id="ARBA00022833"/>
    </source>
</evidence>
<dbReference type="Pfam" id="PF00096">
    <property type="entry name" value="zf-C2H2"/>
    <property type="match status" value="3"/>
</dbReference>
<dbReference type="PANTHER" id="PTHR24390:SF256">
    <property type="entry name" value="ZINC FINGER PROTEIN 711"/>
    <property type="match status" value="1"/>
</dbReference>
<organism evidence="8">
    <name type="scientific">Cyprideis torosa</name>
    <dbReference type="NCBI Taxonomy" id="163714"/>
    <lineage>
        <taxon>Eukaryota</taxon>
        <taxon>Metazoa</taxon>
        <taxon>Ecdysozoa</taxon>
        <taxon>Arthropoda</taxon>
        <taxon>Crustacea</taxon>
        <taxon>Oligostraca</taxon>
        <taxon>Ostracoda</taxon>
        <taxon>Podocopa</taxon>
        <taxon>Podocopida</taxon>
        <taxon>Cytherocopina</taxon>
        <taxon>Cytheroidea</taxon>
        <taxon>Cytherideidae</taxon>
        <taxon>Cyprideis</taxon>
    </lineage>
</organism>
<dbReference type="PANTHER" id="PTHR24390">
    <property type="entry name" value="ZINC FINGER PROTEIN"/>
    <property type="match status" value="1"/>
</dbReference>
<comment type="subcellular location">
    <subcellularLocation>
        <location evidence="1">Nucleus</location>
    </subcellularLocation>
</comment>
<feature type="compositionally biased region" description="Low complexity" evidence="7">
    <location>
        <begin position="233"/>
        <end position="248"/>
    </location>
</feature>
<keyword evidence="3" id="KW-0677">Repeat</keyword>
<dbReference type="PROSITE" id="PS00028">
    <property type="entry name" value="ZINC_FINGER_C2H2_1"/>
    <property type="match status" value="12"/>
</dbReference>
<reference evidence="8" key="1">
    <citation type="submission" date="2020-11" db="EMBL/GenBank/DDBJ databases">
        <authorList>
            <person name="Tran Van P."/>
        </authorList>
    </citation>
    <scope>NUCLEOTIDE SEQUENCE</scope>
</reference>
<evidence type="ECO:0000313" key="8">
    <source>
        <dbReference type="EMBL" id="CAD7226310.1"/>
    </source>
</evidence>
<dbReference type="GO" id="GO:0006357">
    <property type="term" value="P:regulation of transcription by RNA polymerase II"/>
    <property type="evidence" value="ECO:0007669"/>
    <property type="project" value="TreeGrafter"/>
</dbReference>
<dbReference type="GO" id="GO:0003700">
    <property type="term" value="F:DNA-binding transcription factor activity"/>
    <property type="evidence" value="ECO:0007669"/>
    <property type="project" value="TreeGrafter"/>
</dbReference>
<evidence type="ECO:0000256" key="1">
    <source>
        <dbReference type="ARBA" id="ARBA00004123"/>
    </source>
</evidence>
<dbReference type="EMBL" id="OB660798">
    <property type="protein sequence ID" value="CAD7226310.1"/>
    <property type="molecule type" value="Genomic_DNA"/>
</dbReference>
<gene>
    <name evidence="8" type="ORF">CTOB1V02_LOCUS4231</name>
</gene>
<feature type="region of interest" description="Disordered" evidence="7">
    <location>
        <begin position="222"/>
        <end position="248"/>
    </location>
</feature>
<evidence type="ECO:0000256" key="6">
    <source>
        <dbReference type="ARBA" id="ARBA00023242"/>
    </source>
</evidence>
<keyword evidence="5" id="KW-0862">Zinc</keyword>
<evidence type="ECO:0000256" key="4">
    <source>
        <dbReference type="ARBA" id="ARBA00022771"/>
    </source>
</evidence>
<dbReference type="InterPro" id="IPR036236">
    <property type="entry name" value="Znf_C2H2_sf"/>
</dbReference>
<dbReference type="SMART" id="SM00355">
    <property type="entry name" value="ZnF_C2H2"/>
    <property type="match status" value="17"/>
</dbReference>
<dbReference type="AlphaFoldDB" id="A0A7R8W7C9"/>